<feature type="binding site" evidence="7">
    <location>
        <position position="173"/>
    </location>
    <ligand>
        <name>3-phosphoshikimate</name>
        <dbReference type="ChEBI" id="CHEBI:145989"/>
    </ligand>
</feature>
<evidence type="ECO:0000313" key="10">
    <source>
        <dbReference type="Proteomes" id="UP000278756"/>
    </source>
</evidence>
<comment type="function">
    <text evidence="7">Catalyzes the transfer of the enolpyruvyl moiety of phosphoenolpyruvate (PEP) to the 5-hydroxyl of shikimate-3-phosphate (S3P) to produce enolpyruvyl shikimate-3-phosphate and inorganic phosphate.</text>
</comment>
<dbReference type="EMBL" id="AP018827">
    <property type="protein sequence ID" value="BBF80725.1"/>
    <property type="molecule type" value="Genomic_DNA"/>
</dbReference>
<gene>
    <name evidence="7" type="primary">aroA</name>
    <name evidence="9" type="ORF">EM6_1310</name>
</gene>
<dbReference type="PIRSF" id="PIRSF000505">
    <property type="entry name" value="EPSPS"/>
    <property type="match status" value="1"/>
</dbReference>
<comment type="caution">
    <text evidence="7">Lacks conserved residue(s) required for the propagation of feature annotation.</text>
</comment>
<dbReference type="GO" id="GO:0008652">
    <property type="term" value="P:amino acid biosynthetic process"/>
    <property type="evidence" value="ECO:0007669"/>
    <property type="project" value="UniProtKB-KW"/>
</dbReference>
<dbReference type="PANTHER" id="PTHR21090">
    <property type="entry name" value="AROM/DEHYDROQUINATE SYNTHASE"/>
    <property type="match status" value="1"/>
</dbReference>
<feature type="domain" description="Enolpyruvate transferase" evidence="8">
    <location>
        <begin position="16"/>
        <end position="412"/>
    </location>
</feature>
<feature type="binding site" evidence="7">
    <location>
        <position position="378"/>
    </location>
    <ligand>
        <name>phosphoenolpyruvate</name>
        <dbReference type="ChEBI" id="CHEBI:58702"/>
    </ligand>
</feature>
<dbReference type="InterPro" id="IPR023193">
    <property type="entry name" value="EPSP_synthase_CS"/>
</dbReference>
<dbReference type="InterPro" id="IPR006264">
    <property type="entry name" value="EPSP_synthase"/>
</dbReference>
<dbReference type="Pfam" id="PF00275">
    <property type="entry name" value="EPSP_synthase"/>
    <property type="match status" value="1"/>
</dbReference>
<comment type="subunit">
    <text evidence="7">Monomer.</text>
</comment>
<keyword evidence="4 7" id="KW-0808">Transferase</keyword>
<dbReference type="PROSITE" id="PS00104">
    <property type="entry name" value="EPSP_SYNTHASE_1"/>
    <property type="match status" value="1"/>
</dbReference>
<feature type="binding site" evidence="7">
    <location>
        <position position="172"/>
    </location>
    <ligand>
        <name>3-phosphoshikimate</name>
        <dbReference type="ChEBI" id="CHEBI:145989"/>
    </ligand>
</feature>
<dbReference type="UniPathway" id="UPA00053">
    <property type="reaction ID" value="UER00089"/>
</dbReference>
<dbReference type="PANTHER" id="PTHR21090:SF5">
    <property type="entry name" value="PENTAFUNCTIONAL AROM POLYPEPTIDE"/>
    <property type="match status" value="1"/>
</dbReference>
<organism evidence="9 10">
    <name type="scientific">Asticcacaulis excentricus</name>
    <dbReference type="NCBI Taxonomy" id="78587"/>
    <lineage>
        <taxon>Bacteria</taxon>
        <taxon>Pseudomonadati</taxon>
        <taxon>Pseudomonadota</taxon>
        <taxon>Alphaproteobacteria</taxon>
        <taxon>Caulobacterales</taxon>
        <taxon>Caulobacteraceae</taxon>
        <taxon>Asticcacaulis</taxon>
    </lineage>
</organism>
<reference evidence="10" key="1">
    <citation type="journal article" date="2017" name="Biotechnol. Biofuels">
        <title>Evaluation of environmental bacterial communities as a factor affecting the growth of duckweed Lemna minor.</title>
        <authorList>
            <person name="Ishizawa H."/>
            <person name="Kuroda M."/>
            <person name="Morikawa M."/>
            <person name="Ike M."/>
        </authorList>
    </citation>
    <scope>NUCLEOTIDE SEQUENCE [LARGE SCALE GENOMIC DNA]</scope>
    <source>
        <strain evidence="10">M6</strain>
    </source>
</reference>
<feature type="binding site" evidence="7">
    <location>
        <position position="327"/>
    </location>
    <ligand>
        <name>3-phosphoshikimate</name>
        <dbReference type="ChEBI" id="CHEBI:145989"/>
    </ligand>
</feature>
<feature type="binding site" evidence="7">
    <location>
        <position position="300"/>
    </location>
    <ligand>
        <name>3-phosphoshikimate</name>
        <dbReference type="ChEBI" id="CHEBI:145989"/>
    </ligand>
</feature>
<feature type="active site" description="Proton acceptor" evidence="7">
    <location>
        <position position="300"/>
    </location>
</feature>
<dbReference type="AlphaFoldDB" id="A0A3G9G4C7"/>
<feature type="binding site" evidence="7">
    <location>
        <position position="323"/>
    </location>
    <ligand>
        <name>3-phosphoshikimate</name>
        <dbReference type="ChEBI" id="CHEBI:145989"/>
    </ligand>
</feature>
<dbReference type="HAMAP" id="MF_00210">
    <property type="entry name" value="EPSP_synth"/>
    <property type="match status" value="1"/>
</dbReference>
<dbReference type="GO" id="GO:0009423">
    <property type="term" value="P:chorismate biosynthetic process"/>
    <property type="evidence" value="ECO:0007669"/>
    <property type="project" value="UniProtKB-UniRule"/>
</dbReference>
<sequence>MNIDAFPQLEIVPVTGPITGAVVVPGSKSLTNRAFLVAALAKGESTLSGVLTSDDTVHMATALKQMGVEIEAVDATTVTLSSSGKLKAPAEPLFLGNAGTATRFLTAAVALADGAVVIDGDAHMRKRPILPLVEALTRLGVEVSAPTGCPPVTVMARGGFSGDVVEIDAGLSSQYVSALLMLAACGETAVEVRLRGDHGIGGRGYIDLTLGVMQAFGAKVSQPSDGVWRVEPTGYVAADYPIEPDASSCTYLWAAEVLTGGQIDFQMDTAALTQPDARARDVIMSWPHMPAVIDGSQMQDAVPTLAVLAAFNQTPVRFVGIANLRVKECDRVSAVCDGLNALRAGLAHEEGDDLIVHADPALIGATTKAVIDTHNDHRIAMCFSLAGLIMAGVVIDNPKCVSKTFPTYWDVLESLGVGLKHP</sequence>
<dbReference type="InterPro" id="IPR001986">
    <property type="entry name" value="Enolpyruvate_Tfrase_dom"/>
</dbReference>
<evidence type="ECO:0000256" key="6">
    <source>
        <dbReference type="ARBA" id="ARBA00044633"/>
    </source>
</evidence>
<dbReference type="CDD" id="cd01556">
    <property type="entry name" value="EPSP_synthase"/>
    <property type="match status" value="1"/>
</dbReference>
<dbReference type="GO" id="GO:0009073">
    <property type="term" value="P:aromatic amino acid family biosynthetic process"/>
    <property type="evidence" value="ECO:0007669"/>
    <property type="project" value="UniProtKB-KW"/>
</dbReference>
<comment type="subcellular location">
    <subcellularLocation>
        <location evidence="7">Cytoplasm</location>
    </subcellularLocation>
</comment>
<dbReference type="SUPFAM" id="SSF55205">
    <property type="entry name" value="EPT/RTPC-like"/>
    <property type="match status" value="1"/>
</dbReference>
<comment type="similarity">
    <text evidence="2 7">Belongs to the EPSP synthase family.</text>
</comment>
<evidence type="ECO:0000256" key="2">
    <source>
        <dbReference type="ARBA" id="ARBA00009948"/>
    </source>
</evidence>
<evidence type="ECO:0000313" key="9">
    <source>
        <dbReference type="EMBL" id="BBF80725.1"/>
    </source>
</evidence>
<dbReference type="RefSeq" id="WP_126421246.1">
    <property type="nucleotide sequence ID" value="NZ_AP018827.1"/>
</dbReference>
<feature type="binding site" evidence="7">
    <location>
        <position position="29"/>
    </location>
    <ligand>
        <name>3-phosphoshikimate</name>
        <dbReference type="ChEBI" id="CHEBI:145989"/>
    </ligand>
</feature>
<feature type="binding site" evidence="7">
    <location>
        <position position="174"/>
    </location>
    <ligand>
        <name>phosphoenolpyruvate</name>
        <dbReference type="ChEBI" id="CHEBI:58702"/>
    </ligand>
</feature>
<evidence type="ECO:0000256" key="7">
    <source>
        <dbReference type="HAMAP-Rule" id="MF_00210"/>
    </source>
</evidence>
<accession>A0A3G9G4C7</accession>
<keyword evidence="3 7" id="KW-0028">Amino-acid biosynthesis</keyword>
<feature type="binding site" evidence="7">
    <location>
        <position position="33"/>
    </location>
    <ligand>
        <name>3-phosphoshikimate</name>
        <dbReference type="ChEBI" id="CHEBI:145989"/>
    </ligand>
</feature>
<dbReference type="GO" id="GO:0005737">
    <property type="term" value="C:cytoplasm"/>
    <property type="evidence" value="ECO:0007669"/>
    <property type="project" value="UniProtKB-SubCell"/>
</dbReference>
<comment type="catalytic activity">
    <reaction evidence="6">
        <text>3-phosphoshikimate + phosphoenolpyruvate = 5-O-(1-carboxyvinyl)-3-phosphoshikimate + phosphate</text>
        <dbReference type="Rhea" id="RHEA:21256"/>
        <dbReference type="ChEBI" id="CHEBI:43474"/>
        <dbReference type="ChEBI" id="CHEBI:57701"/>
        <dbReference type="ChEBI" id="CHEBI:58702"/>
        <dbReference type="ChEBI" id="CHEBI:145989"/>
        <dbReference type="EC" id="2.5.1.19"/>
    </reaction>
    <physiologicalReaction direction="left-to-right" evidence="6">
        <dbReference type="Rhea" id="RHEA:21257"/>
    </physiologicalReaction>
</comment>
<evidence type="ECO:0000259" key="8">
    <source>
        <dbReference type="Pfam" id="PF00275"/>
    </source>
</evidence>
<feature type="binding site" evidence="7">
    <location>
        <position position="127"/>
    </location>
    <ligand>
        <name>phosphoenolpyruvate</name>
        <dbReference type="ChEBI" id="CHEBI:58702"/>
    </ligand>
</feature>
<dbReference type="GO" id="GO:0003866">
    <property type="term" value="F:3-phosphoshikimate 1-carboxyvinyltransferase activity"/>
    <property type="evidence" value="ECO:0007669"/>
    <property type="project" value="UniProtKB-UniRule"/>
</dbReference>
<keyword evidence="5 7" id="KW-0057">Aromatic amino acid biosynthesis</keyword>
<evidence type="ECO:0000256" key="5">
    <source>
        <dbReference type="ARBA" id="ARBA00023141"/>
    </source>
</evidence>
<feature type="binding site" evidence="7">
    <location>
        <position position="174"/>
    </location>
    <ligand>
        <name>3-phosphoshikimate</name>
        <dbReference type="ChEBI" id="CHEBI:145989"/>
    </ligand>
</feature>
<feature type="binding site" evidence="7">
    <location>
        <position position="331"/>
    </location>
    <ligand>
        <name>phosphoenolpyruvate</name>
        <dbReference type="ChEBI" id="CHEBI:58702"/>
    </ligand>
</feature>
<name>A0A3G9G4C7_9CAUL</name>
<reference evidence="10" key="2">
    <citation type="journal article" date="2017" name="Plant Physiol. Biochem.">
        <title>Differential oxidative and antioxidative response of duckweed Lemna minor toward plant growth promoting/inhibiting bacteria.</title>
        <authorList>
            <person name="Ishizawa H."/>
            <person name="Kuroda M."/>
            <person name="Morikawa M."/>
            <person name="Ike M."/>
        </authorList>
    </citation>
    <scope>NUCLEOTIDE SEQUENCE [LARGE SCALE GENOMIC DNA]</scope>
    <source>
        <strain evidence="10">M6</strain>
    </source>
</reference>
<dbReference type="InterPro" id="IPR036968">
    <property type="entry name" value="Enolpyruvate_Tfrase_sf"/>
</dbReference>
<proteinExistence type="inferred from homology"/>
<dbReference type="Gene3D" id="3.65.10.10">
    <property type="entry name" value="Enolpyruvate transferase domain"/>
    <property type="match status" value="2"/>
</dbReference>
<evidence type="ECO:0000256" key="4">
    <source>
        <dbReference type="ARBA" id="ARBA00022679"/>
    </source>
</evidence>
<feature type="binding site" evidence="7">
    <location>
        <position position="99"/>
    </location>
    <ligand>
        <name>phosphoenolpyruvate</name>
        <dbReference type="ChEBI" id="CHEBI:58702"/>
    </ligand>
</feature>
<dbReference type="EC" id="2.5.1.19" evidence="7"/>
<keyword evidence="7" id="KW-0963">Cytoplasm</keyword>
<dbReference type="OrthoDB" id="9809920at2"/>
<feature type="binding site" evidence="7">
    <location>
        <position position="28"/>
    </location>
    <ligand>
        <name>phosphoenolpyruvate</name>
        <dbReference type="ChEBI" id="CHEBI:58702"/>
    </ligand>
</feature>
<comment type="pathway">
    <text evidence="1 7">Metabolic intermediate biosynthesis; chorismate biosynthesis; chorismate from D-erythrose 4-phosphate and phosphoenolpyruvate: step 6/7.</text>
</comment>
<evidence type="ECO:0000256" key="1">
    <source>
        <dbReference type="ARBA" id="ARBA00004811"/>
    </source>
</evidence>
<feature type="binding site" evidence="7">
    <location>
        <position position="403"/>
    </location>
    <ligand>
        <name>phosphoenolpyruvate</name>
        <dbReference type="ChEBI" id="CHEBI:58702"/>
    </ligand>
</feature>
<evidence type="ECO:0000256" key="3">
    <source>
        <dbReference type="ARBA" id="ARBA00022605"/>
    </source>
</evidence>
<dbReference type="Proteomes" id="UP000278756">
    <property type="component" value="Chromosome 1"/>
</dbReference>
<feature type="binding site" evidence="7">
    <location>
        <position position="28"/>
    </location>
    <ligand>
        <name>3-phosphoshikimate</name>
        <dbReference type="ChEBI" id="CHEBI:145989"/>
    </ligand>
</feature>
<protein>
    <recommendedName>
        <fullName evidence="7">3-phosphoshikimate 1-carboxyvinyltransferase</fullName>
        <ecNumber evidence="7">2.5.1.19</ecNumber>
    </recommendedName>
    <alternativeName>
        <fullName evidence="7">5-enolpyruvylshikimate-3-phosphate synthase</fullName>
        <shortName evidence="7">EPSP synthase</shortName>
        <shortName evidence="7">EPSPS</shortName>
    </alternativeName>
</protein>
<dbReference type="InterPro" id="IPR013792">
    <property type="entry name" value="RNA3'P_cycl/enolpyr_Trfase_a/b"/>
</dbReference>